<dbReference type="InterPro" id="IPR036291">
    <property type="entry name" value="NAD(P)-bd_dom_sf"/>
</dbReference>
<dbReference type="GO" id="GO:0016491">
    <property type="term" value="F:oxidoreductase activity"/>
    <property type="evidence" value="ECO:0007669"/>
    <property type="project" value="UniProtKB-KW"/>
</dbReference>
<organism evidence="5 6">
    <name type="scientific">Sphingomonas aerophila</name>
    <dbReference type="NCBI Taxonomy" id="1344948"/>
    <lineage>
        <taxon>Bacteria</taxon>
        <taxon>Pseudomonadati</taxon>
        <taxon>Pseudomonadota</taxon>
        <taxon>Alphaproteobacteria</taxon>
        <taxon>Sphingomonadales</taxon>
        <taxon>Sphingomonadaceae</taxon>
        <taxon>Sphingomonas</taxon>
    </lineage>
</organism>
<sequence>MDYTKLAVVITGASSGVGLATAEAFARKGAKLVLVARGEEALNKAAAQVRELGAEVTAITADVTDAEVVRRLVSRAREALGRIDMWVSNVGVGVVGRFHEVPFEQHEQVIRANLLSHMAEAHAVLPVFIEQERGIWVDMISLGGFASTPWAAAYGASKFALKGFSEALRGELAAHPHIHVCDVYPAFLDTPGIAHAANETGRKLSAPPPVADARRVADAIVRLAKHPRATTVVGSMAHAIRLGHFLAPGLTAKSMYGFIASYLDRAEPDERTTGNLFESGGGPVSVDGGLRSPKQRAVGLAAAGVIVAGLGVFALAKRPKR</sequence>
<dbReference type="PANTHER" id="PTHR44196">
    <property type="entry name" value="DEHYDROGENASE/REDUCTASE SDR FAMILY MEMBER 7B"/>
    <property type="match status" value="1"/>
</dbReference>
<keyword evidence="4" id="KW-0812">Transmembrane</keyword>
<dbReference type="PRINTS" id="PR00081">
    <property type="entry name" value="GDHRDH"/>
</dbReference>
<dbReference type="AlphaFoldDB" id="A0A7W9EUL7"/>
<feature type="transmembrane region" description="Helical" evidence="4">
    <location>
        <begin position="297"/>
        <end position="316"/>
    </location>
</feature>
<comment type="similarity">
    <text evidence="1 3">Belongs to the short-chain dehydrogenases/reductases (SDR) family.</text>
</comment>
<keyword evidence="4" id="KW-1133">Transmembrane helix</keyword>
<keyword evidence="2" id="KW-0560">Oxidoreductase</keyword>
<comment type="caution">
    <text evidence="5">The sequence shown here is derived from an EMBL/GenBank/DDBJ whole genome shotgun (WGS) entry which is preliminary data.</text>
</comment>
<dbReference type="EMBL" id="JACIJK010000006">
    <property type="protein sequence ID" value="MBB5715310.1"/>
    <property type="molecule type" value="Genomic_DNA"/>
</dbReference>
<gene>
    <name evidence="5" type="ORF">FHS94_002156</name>
</gene>
<dbReference type="GO" id="GO:0016020">
    <property type="term" value="C:membrane"/>
    <property type="evidence" value="ECO:0007669"/>
    <property type="project" value="TreeGrafter"/>
</dbReference>
<dbReference type="RefSeq" id="WP_184057528.1">
    <property type="nucleotide sequence ID" value="NZ_JACIJK010000006.1"/>
</dbReference>
<evidence type="ECO:0000256" key="2">
    <source>
        <dbReference type="ARBA" id="ARBA00023002"/>
    </source>
</evidence>
<dbReference type="Gene3D" id="3.40.50.720">
    <property type="entry name" value="NAD(P)-binding Rossmann-like Domain"/>
    <property type="match status" value="1"/>
</dbReference>
<dbReference type="SUPFAM" id="SSF51735">
    <property type="entry name" value="NAD(P)-binding Rossmann-fold domains"/>
    <property type="match status" value="1"/>
</dbReference>
<keyword evidence="6" id="KW-1185">Reference proteome</keyword>
<dbReference type="Proteomes" id="UP000546200">
    <property type="component" value="Unassembled WGS sequence"/>
</dbReference>
<protein>
    <submittedName>
        <fullName evidence="5">Short-subunit dehydrogenase</fullName>
    </submittedName>
</protein>
<evidence type="ECO:0000313" key="6">
    <source>
        <dbReference type="Proteomes" id="UP000546200"/>
    </source>
</evidence>
<dbReference type="PROSITE" id="PS00061">
    <property type="entry name" value="ADH_SHORT"/>
    <property type="match status" value="1"/>
</dbReference>
<reference evidence="5 6" key="1">
    <citation type="submission" date="2020-08" db="EMBL/GenBank/DDBJ databases">
        <title>Genomic Encyclopedia of Type Strains, Phase IV (KMG-IV): sequencing the most valuable type-strain genomes for metagenomic binning, comparative biology and taxonomic classification.</title>
        <authorList>
            <person name="Goeker M."/>
        </authorList>
    </citation>
    <scope>NUCLEOTIDE SEQUENCE [LARGE SCALE GENOMIC DNA]</scope>
    <source>
        <strain evidence="5 6">DSM 100044</strain>
    </source>
</reference>
<dbReference type="Pfam" id="PF00106">
    <property type="entry name" value="adh_short"/>
    <property type="match status" value="1"/>
</dbReference>
<proteinExistence type="inferred from homology"/>
<dbReference type="InterPro" id="IPR002347">
    <property type="entry name" value="SDR_fam"/>
</dbReference>
<evidence type="ECO:0000256" key="3">
    <source>
        <dbReference type="RuleBase" id="RU000363"/>
    </source>
</evidence>
<dbReference type="InterPro" id="IPR020904">
    <property type="entry name" value="Sc_DH/Rdtase_CS"/>
</dbReference>
<evidence type="ECO:0000256" key="4">
    <source>
        <dbReference type="SAM" id="Phobius"/>
    </source>
</evidence>
<evidence type="ECO:0000313" key="5">
    <source>
        <dbReference type="EMBL" id="MBB5715310.1"/>
    </source>
</evidence>
<dbReference type="PANTHER" id="PTHR44196:SF1">
    <property type="entry name" value="DEHYDROGENASE_REDUCTASE SDR FAMILY MEMBER 7B"/>
    <property type="match status" value="1"/>
</dbReference>
<accession>A0A7W9EUL7</accession>
<name>A0A7W9EUL7_9SPHN</name>
<keyword evidence="4" id="KW-0472">Membrane</keyword>
<evidence type="ECO:0000256" key="1">
    <source>
        <dbReference type="ARBA" id="ARBA00006484"/>
    </source>
</evidence>
<dbReference type="PRINTS" id="PR00080">
    <property type="entry name" value="SDRFAMILY"/>
</dbReference>
<dbReference type="NCBIfam" id="NF004792">
    <property type="entry name" value="PRK06139.1"/>
    <property type="match status" value="1"/>
</dbReference>